<protein>
    <submittedName>
        <fullName evidence="1">Uncharacterized protein</fullName>
    </submittedName>
</protein>
<reference evidence="1 2" key="1">
    <citation type="submission" date="2018-10" db="EMBL/GenBank/DDBJ databases">
        <title>Genomic Encyclopedia of Archaeal and Bacterial Type Strains, Phase II (KMG-II): from individual species to whole genera.</title>
        <authorList>
            <person name="Goeker M."/>
        </authorList>
    </citation>
    <scope>NUCLEOTIDE SEQUENCE [LARGE SCALE GENOMIC DNA]</scope>
    <source>
        <strain evidence="1 2">DSM 25217</strain>
    </source>
</reference>
<dbReference type="AlphaFoldDB" id="A0A3M0CXB2"/>
<name>A0A3M0CXB2_9PROT</name>
<comment type="caution">
    <text evidence="1">The sequence shown here is derived from an EMBL/GenBank/DDBJ whole genome shotgun (WGS) entry which is preliminary data.</text>
</comment>
<evidence type="ECO:0000313" key="2">
    <source>
        <dbReference type="Proteomes" id="UP000271227"/>
    </source>
</evidence>
<dbReference type="InParanoid" id="A0A3M0CXB2"/>
<evidence type="ECO:0000313" key="1">
    <source>
        <dbReference type="EMBL" id="RMB08493.1"/>
    </source>
</evidence>
<accession>A0A3M0CXB2</accession>
<dbReference type="EMBL" id="REFR01000010">
    <property type="protein sequence ID" value="RMB08493.1"/>
    <property type="molecule type" value="Genomic_DNA"/>
</dbReference>
<organism evidence="1 2">
    <name type="scientific">Eilatimonas milleporae</name>
    <dbReference type="NCBI Taxonomy" id="911205"/>
    <lineage>
        <taxon>Bacteria</taxon>
        <taxon>Pseudomonadati</taxon>
        <taxon>Pseudomonadota</taxon>
        <taxon>Alphaproteobacteria</taxon>
        <taxon>Kordiimonadales</taxon>
        <taxon>Kordiimonadaceae</taxon>
        <taxon>Eilatimonas</taxon>
    </lineage>
</organism>
<proteinExistence type="predicted"/>
<keyword evidence="2" id="KW-1185">Reference proteome</keyword>
<gene>
    <name evidence="1" type="ORF">BXY39_1126</name>
</gene>
<sequence length="31" mass="3873">MTKNYIYISFFKAQECKDIHRATQRFFDELE</sequence>
<dbReference type="Proteomes" id="UP000271227">
    <property type="component" value="Unassembled WGS sequence"/>
</dbReference>